<proteinExistence type="predicted"/>
<name>A0AAD6Y895_9AGAR</name>
<gene>
    <name evidence="1" type="ORF">GGX14DRAFT_637036</name>
</gene>
<dbReference type="Proteomes" id="UP001219525">
    <property type="component" value="Unassembled WGS sequence"/>
</dbReference>
<comment type="caution">
    <text evidence="1">The sequence shown here is derived from an EMBL/GenBank/DDBJ whole genome shotgun (WGS) entry which is preliminary data.</text>
</comment>
<accession>A0AAD6Y895</accession>
<dbReference type="AlphaFoldDB" id="A0AAD6Y895"/>
<evidence type="ECO:0000313" key="1">
    <source>
        <dbReference type="EMBL" id="KAJ7206822.1"/>
    </source>
</evidence>
<organism evidence="1 2">
    <name type="scientific">Mycena pura</name>
    <dbReference type="NCBI Taxonomy" id="153505"/>
    <lineage>
        <taxon>Eukaryota</taxon>
        <taxon>Fungi</taxon>
        <taxon>Dikarya</taxon>
        <taxon>Basidiomycota</taxon>
        <taxon>Agaricomycotina</taxon>
        <taxon>Agaricomycetes</taxon>
        <taxon>Agaricomycetidae</taxon>
        <taxon>Agaricales</taxon>
        <taxon>Marasmiineae</taxon>
        <taxon>Mycenaceae</taxon>
        <taxon>Mycena</taxon>
    </lineage>
</organism>
<keyword evidence="2" id="KW-1185">Reference proteome</keyword>
<evidence type="ECO:0000313" key="2">
    <source>
        <dbReference type="Proteomes" id="UP001219525"/>
    </source>
</evidence>
<sequence length="291" mass="31796">MSLHTLMGACAGRRLWHAVALGVKNECTPAPGECTPVEAAVRGVENELRGMEKGRGGIERRERAPRTLAPAVRRALPHDTSDARTLRKTLSLAAAHPRLAQYRPLFAKHARSPVTHYTVWSPTLAGCQPQPASRNTVHTAHAHGGALQAHWAITFSCWGAALRTWRRLGRLQRPRRGRAVGVYVHCRRRKAGSMQQAQVASGVCNRLRAAHVLGERASGVHNRLRAHWGLEQRVLVLQTVGGRQRGRQAACSGAGRDGAGKEGEWMRKWRDACDHAVQTKAAASTAGRHST</sequence>
<dbReference type="EMBL" id="JARJCW010000038">
    <property type="protein sequence ID" value="KAJ7206822.1"/>
    <property type="molecule type" value="Genomic_DNA"/>
</dbReference>
<protein>
    <submittedName>
        <fullName evidence="1">Uncharacterized protein</fullName>
    </submittedName>
</protein>
<reference evidence="1" key="1">
    <citation type="submission" date="2023-03" db="EMBL/GenBank/DDBJ databases">
        <title>Massive genome expansion in bonnet fungi (Mycena s.s.) driven by repeated elements and novel gene families across ecological guilds.</title>
        <authorList>
            <consortium name="Lawrence Berkeley National Laboratory"/>
            <person name="Harder C.B."/>
            <person name="Miyauchi S."/>
            <person name="Viragh M."/>
            <person name="Kuo A."/>
            <person name="Thoen E."/>
            <person name="Andreopoulos B."/>
            <person name="Lu D."/>
            <person name="Skrede I."/>
            <person name="Drula E."/>
            <person name="Henrissat B."/>
            <person name="Morin E."/>
            <person name="Kohler A."/>
            <person name="Barry K."/>
            <person name="LaButti K."/>
            <person name="Morin E."/>
            <person name="Salamov A."/>
            <person name="Lipzen A."/>
            <person name="Mereny Z."/>
            <person name="Hegedus B."/>
            <person name="Baldrian P."/>
            <person name="Stursova M."/>
            <person name="Weitz H."/>
            <person name="Taylor A."/>
            <person name="Grigoriev I.V."/>
            <person name="Nagy L.G."/>
            <person name="Martin F."/>
            <person name="Kauserud H."/>
        </authorList>
    </citation>
    <scope>NUCLEOTIDE SEQUENCE</scope>
    <source>
        <strain evidence="1">9144</strain>
    </source>
</reference>